<accession>A0A0D0BNI8</accession>
<dbReference type="PANTHER" id="PTHR33840">
    <property type="match status" value="1"/>
</dbReference>
<dbReference type="Pfam" id="PF09994">
    <property type="entry name" value="T6SS_Tle1-like_cat"/>
    <property type="match status" value="1"/>
</dbReference>
<protein>
    <recommendedName>
        <fullName evidence="1">T6SS Phospholipase effector Tle1-like catalytic domain-containing protein</fullName>
    </recommendedName>
</protein>
<keyword evidence="3" id="KW-1185">Reference proteome</keyword>
<name>A0A0D0BNI8_9AGAR</name>
<reference evidence="2 3" key="1">
    <citation type="submission" date="2014-04" db="EMBL/GenBank/DDBJ databases">
        <title>Evolutionary Origins and Diversification of the Mycorrhizal Mutualists.</title>
        <authorList>
            <consortium name="DOE Joint Genome Institute"/>
            <consortium name="Mycorrhizal Genomics Consortium"/>
            <person name="Kohler A."/>
            <person name="Kuo A."/>
            <person name="Nagy L.G."/>
            <person name="Floudas D."/>
            <person name="Copeland A."/>
            <person name="Barry K.W."/>
            <person name="Cichocki N."/>
            <person name="Veneault-Fourrey C."/>
            <person name="LaButti K."/>
            <person name="Lindquist E.A."/>
            <person name="Lipzen A."/>
            <person name="Lundell T."/>
            <person name="Morin E."/>
            <person name="Murat C."/>
            <person name="Riley R."/>
            <person name="Ohm R."/>
            <person name="Sun H."/>
            <person name="Tunlid A."/>
            <person name="Henrissat B."/>
            <person name="Grigoriev I.V."/>
            <person name="Hibbett D.S."/>
            <person name="Martin F."/>
        </authorList>
    </citation>
    <scope>NUCLEOTIDE SEQUENCE [LARGE SCALE GENOMIC DNA]</scope>
    <source>
        <strain evidence="2 3">FD-317 M1</strain>
    </source>
</reference>
<dbReference type="AlphaFoldDB" id="A0A0D0BNI8"/>
<dbReference type="EMBL" id="KN834874">
    <property type="protein sequence ID" value="KIK51064.1"/>
    <property type="molecule type" value="Genomic_DNA"/>
</dbReference>
<gene>
    <name evidence="2" type="ORF">GYMLUDRAFT_252409</name>
</gene>
<evidence type="ECO:0000313" key="2">
    <source>
        <dbReference type="EMBL" id="KIK51064.1"/>
    </source>
</evidence>
<dbReference type="InterPro" id="IPR018712">
    <property type="entry name" value="Tle1-like_cat"/>
</dbReference>
<dbReference type="PANTHER" id="PTHR33840:SF2">
    <property type="entry name" value="TLE1 PHOSPHOLIPASE DOMAIN-CONTAINING PROTEIN"/>
    <property type="match status" value="1"/>
</dbReference>
<feature type="domain" description="T6SS Phospholipase effector Tle1-like catalytic" evidence="1">
    <location>
        <begin position="16"/>
        <end position="306"/>
    </location>
</feature>
<organism evidence="2 3">
    <name type="scientific">Collybiopsis luxurians FD-317 M1</name>
    <dbReference type="NCBI Taxonomy" id="944289"/>
    <lineage>
        <taxon>Eukaryota</taxon>
        <taxon>Fungi</taxon>
        <taxon>Dikarya</taxon>
        <taxon>Basidiomycota</taxon>
        <taxon>Agaricomycotina</taxon>
        <taxon>Agaricomycetes</taxon>
        <taxon>Agaricomycetidae</taxon>
        <taxon>Agaricales</taxon>
        <taxon>Marasmiineae</taxon>
        <taxon>Omphalotaceae</taxon>
        <taxon>Collybiopsis</taxon>
        <taxon>Collybiopsis luxurians</taxon>
    </lineage>
</organism>
<evidence type="ECO:0000259" key="1">
    <source>
        <dbReference type="Pfam" id="PF09994"/>
    </source>
</evidence>
<dbReference type="OrthoDB" id="3162439at2759"/>
<evidence type="ECO:0000313" key="3">
    <source>
        <dbReference type="Proteomes" id="UP000053593"/>
    </source>
</evidence>
<dbReference type="Proteomes" id="UP000053593">
    <property type="component" value="Unassembled WGS sequence"/>
</dbReference>
<sequence length="470" mass="53415">MLVDSLKSIPPGHRYRTLILCFDDRAHKLSDNDSNVVEFFRLLKKDDSSEQQVYHQSGIGIYTPLNGTASQLMAKFSEVMDDAFGWYFQVHVMDAYEFLMQNYTAGDRICIFGVARGAYTACSLAGMIHKVGVLPAGNHKLVPRAYKMYLRNDAEGWKQSAAFKKAFSINVKIEFLGIWDTVSSAGIVPKRLPFTNFNSIVRTFRHAVALDECRAKFEADWRDHPNKQQDLNISSMPANLHRHLPDHDEEDLLNALERKSSEQNNTPTDILEVWFAGYHCDICGGSATKNTAPNLARIPLRWMIRECFTANSGILFYSNLLMDIGLNPSSLYPFVSPRPPSLPIGGNHIQCMPTTSSNASGAPEASYRYQTEEEMELADALSPVHDQLSLYWPWWLLELLPISTRYQLKEDSWTSRSGWNLGRGRVIRATKSAQIKIHRSVKMRLEARYADGSRYIPNARLDESYTIWVD</sequence>
<dbReference type="HOGENOM" id="CLU_005049_5_0_1"/>
<proteinExistence type="predicted"/>